<dbReference type="AlphaFoldDB" id="A0A2R6S6Z8"/>
<feature type="compositionally biased region" description="Basic and acidic residues" evidence="1">
    <location>
        <begin position="343"/>
        <end position="361"/>
    </location>
</feature>
<accession>A0A2R6S6Z8</accession>
<evidence type="ECO:0000313" key="2">
    <source>
        <dbReference type="EMBL" id="PSS38081.1"/>
    </source>
</evidence>
<proteinExistence type="predicted"/>
<feature type="region of interest" description="Disordered" evidence="1">
    <location>
        <begin position="320"/>
        <end position="400"/>
    </location>
</feature>
<organism evidence="2 3">
    <name type="scientific">Hermanssonia centrifuga</name>
    <dbReference type="NCBI Taxonomy" id="98765"/>
    <lineage>
        <taxon>Eukaryota</taxon>
        <taxon>Fungi</taxon>
        <taxon>Dikarya</taxon>
        <taxon>Basidiomycota</taxon>
        <taxon>Agaricomycotina</taxon>
        <taxon>Agaricomycetes</taxon>
        <taxon>Polyporales</taxon>
        <taxon>Meruliaceae</taxon>
        <taxon>Hermanssonia</taxon>
    </lineage>
</organism>
<feature type="region of interest" description="Disordered" evidence="1">
    <location>
        <begin position="516"/>
        <end position="537"/>
    </location>
</feature>
<dbReference type="EMBL" id="MLYV02000005">
    <property type="protein sequence ID" value="PSS38081.1"/>
    <property type="molecule type" value="Genomic_DNA"/>
</dbReference>
<reference evidence="2 3" key="1">
    <citation type="submission" date="2018-02" db="EMBL/GenBank/DDBJ databases">
        <title>Genome sequence of the basidiomycete white-rot fungus Phlebia centrifuga.</title>
        <authorList>
            <person name="Granchi Z."/>
            <person name="Peng M."/>
            <person name="de Vries R.P."/>
            <person name="Hilden K."/>
            <person name="Makela M.R."/>
            <person name="Grigoriev I."/>
            <person name="Riley R."/>
        </authorList>
    </citation>
    <scope>NUCLEOTIDE SEQUENCE [LARGE SCALE GENOMIC DNA]</scope>
    <source>
        <strain evidence="2 3">FBCC195</strain>
    </source>
</reference>
<evidence type="ECO:0000313" key="3">
    <source>
        <dbReference type="Proteomes" id="UP000186601"/>
    </source>
</evidence>
<feature type="compositionally biased region" description="Basic and acidic residues" evidence="1">
    <location>
        <begin position="516"/>
        <end position="531"/>
    </location>
</feature>
<feature type="compositionally biased region" description="Polar residues" evidence="1">
    <location>
        <begin position="951"/>
        <end position="966"/>
    </location>
</feature>
<sequence length="1176" mass="126952">MKREHLSPRLPVPASRYALRGTSKHPIILHTGDLQTSSKSNTLSDIHRAELDAIWSKDKRMPTLNSRRAWAASHKISPAIVHAWFSRKRYNAVNRHAETLPEGEYDLQIGPSAPASSSSLAFKLTREVKIKRERAASPLFSLEPGRKSKRQKIAPTPTSEECSLFKKLDGPPILVRHTRAHDSAPHSACPVCNPSLETPTPSTACTPPSQQEPKPAFTPITLSPTPSLAYELPSSDFDFENGPLTPVVLDSDNQLYSPGRTSGPGASTGCALFSSTELALAAFPKSLHVTIPASPRAEISASAVIKTEEHDETCAYTHVLGPENRGTLPRPSFQLRPANWQTTRRDSLRLETGPHLEDRAHTPSGAHQNIALSGSLPNRSRGAHTPGQHATTSAYNGPMPEDPIVPPRMKRKRALFDLNFDPACAPAEPPAFNLATTSDKDLSLVADKCLSCASDLSNTNTPLSTCLPSKLLLTPAAVPTLSRSCSGYSTLVPGLASQPKQASGILMPSVKSINHAKDVSKGPIGDKKDESNATSPLISQQAEVNITGSFSRKYPTWQTAEHFTATKTGTSSIGPLSPIKPCLRSVGQSFFRHLKLNMGTADPGGDDDPTEIHSLSDSSPEITIQTPVDSTSPFSPGSPGRFSSRVCAVKYDIRTLTVLEAFSSLSIGNTESVPRSDISIATETPKIQTHGASPKLVPGFTSEYRSILPRALDRAPTSPSPNSKTLVSQMQPPGIILENGLLDRPLKQVPPAVCSTGGLSSSLGLRPPGPSTAPTIQFQIEVMTDEQGKAAHSSSHLNAPSTIPTKKYSAIVLNKQKTTRKGKVSLAEGKQDAAPRKKRKKAGDQDKQDGREGASSGVSKPKVNPTAKRKKAAPVVNAESSDEEISVTPPEVDPQSDGLDVPIAVSVTPIQHVRANTENLMDQLLSRKDKSGRIEGMVHSKYREMTKSKRSTNPSGSATPLSKTTGKTRVVTPAFLRSLFTPSQPMSGAVAFEVDLGALGLRFPFVLPKPEREVLCDERKKKAILPQRRSATDSTSILADRVTTNELRATAKEFSSILHDLSSMADDIDAMVHPPRISVHNPRDLVALRNLPWQEDGFDAMELSALPWLGWVGEGLRRELSDGWEVHPPHSEGRWDPFLHLNSDVPVPSWLQLDKVMGMDNLDKELDSLNGAPEAV</sequence>
<feature type="compositionally biased region" description="Basic and acidic residues" evidence="1">
    <location>
        <begin position="842"/>
        <end position="852"/>
    </location>
</feature>
<keyword evidence="3" id="KW-1185">Reference proteome</keyword>
<comment type="caution">
    <text evidence="2">The sequence shown here is derived from an EMBL/GenBank/DDBJ whole genome shotgun (WGS) entry which is preliminary data.</text>
</comment>
<feature type="compositionally biased region" description="Polar residues" evidence="1">
    <location>
        <begin position="365"/>
        <end position="378"/>
    </location>
</feature>
<gene>
    <name evidence="2" type="ORF">PHLCEN_2v61</name>
</gene>
<feature type="region of interest" description="Disordered" evidence="1">
    <location>
        <begin position="819"/>
        <end position="898"/>
    </location>
</feature>
<dbReference type="OrthoDB" id="2804760at2759"/>
<feature type="region of interest" description="Disordered" evidence="1">
    <location>
        <begin position="944"/>
        <end position="966"/>
    </location>
</feature>
<dbReference type="STRING" id="98765.A0A2R6S6Z8"/>
<evidence type="ECO:0000256" key="1">
    <source>
        <dbReference type="SAM" id="MobiDB-lite"/>
    </source>
</evidence>
<dbReference type="Proteomes" id="UP000186601">
    <property type="component" value="Unassembled WGS sequence"/>
</dbReference>
<protein>
    <submittedName>
        <fullName evidence="2">Uncharacterized protein</fullName>
    </submittedName>
</protein>
<name>A0A2R6S6Z8_9APHY</name>